<organism evidence="2 4">
    <name type="scientific">Rotaria magnacalcarata</name>
    <dbReference type="NCBI Taxonomy" id="392030"/>
    <lineage>
        <taxon>Eukaryota</taxon>
        <taxon>Metazoa</taxon>
        <taxon>Spiralia</taxon>
        <taxon>Gnathifera</taxon>
        <taxon>Rotifera</taxon>
        <taxon>Eurotatoria</taxon>
        <taxon>Bdelloidea</taxon>
        <taxon>Philodinida</taxon>
        <taxon>Philodinidae</taxon>
        <taxon>Rotaria</taxon>
    </lineage>
</organism>
<feature type="non-terminal residue" evidence="2">
    <location>
        <position position="1"/>
    </location>
</feature>
<evidence type="ECO:0000313" key="1">
    <source>
        <dbReference type="EMBL" id="CAF4189787.1"/>
    </source>
</evidence>
<dbReference type="InterPro" id="IPR032466">
    <property type="entry name" value="Metal_Hydrolase"/>
</dbReference>
<dbReference type="Proteomes" id="UP000681720">
    <property type="component" value="Unassembled WGS sequence"/>
</dbReference>
<accession>A0A8S3GUM0</accession>
<dbReference type="AlphaFoldDB" id="A0A8S3GUM0"/>
<proteinExistence type="predicted"/>
<dbReference type="EMBL" id="CAJOBJ010016894">
    <property type="protein sequence ID" value="CAF4189787.1"/>
    <property type="molecule type" value="Genomic_DNA"/>
</dbReference>
<sequence>LRLDERWGATPSAIDTCLRVAEYHDISVRLEFFNDGSNSS</sequence>
<dbReference type="Proteomes" id="UP000681967">
    <property type="component" value="Unassembled WGS sequence"/>
</dbReference>
<dbReference type="SUPFAM" id="SSF51556">
    <property type="entry name" value="Metallo-dependent hydrolases"/>
    <property type="match status" value="1"/>
</dbReference>
<reference evidence="2" key="1">
    <citation type="submission" date="2021-02" db="EMBL/GenBank/DDBJ databases">
        <authorList>
            <person name="Nowell W R."/>
        </authorList>
    </citation>
    <scope>NUCLEOTIDE SEQUENCE</scope>
</reference>
<name>A0A8S3GUM0_9BILA</name>
<comment type="caution">
    <text evidence="2">The sequence shown here is derived from an EMBL/GenBank/DDBJ whole genome shotgun (WGS) entry which is preliminary data.</text>
</comment>
<gene>
    <name evidence="2" type="ORF">BYL167_LOCUS77561</name>
    <name evidence="3" type="ORF">BYL167_LOCUS77567</name>
    <name evidence="1" type="ORF">GIL414_LOCUS21156</name>
</gene>
<evidence type="ECO:0000313" key="2">
    <source>
        <dbReference type="EMBL" id="CAF5172386.1"/>
    </source>
</evidence>
<evidence type="ECO:0000313" key="3">
    <source>
        <dbReference type="EMBL" id="CAF5172413.1"/>
    </source>
</evidence>
<evidence type="ECO:0000313" key="4">
    <source>
        <dbReference type="Proteomes" id="UP000681967"/>
    </source>
</evidence>
<dbReference type="EMBL" id="CAJOBH010282864">
    <property type="protein sequence ID" value="CAF5172386.1"/>
    <property type="molecule type" value="Genomic_DNA"/>
</dbReference>
<dbReference type="Gene3D" id="3.20.20.140">
    <property type="entry name" value="Metal-dependent hydrolases"/>
    <property type="match status" value="1"/>
</dbReference>
<protein>
    <submittedName>
        <fullName evidence="2">Uncharacterized protein</fullName>
    </submittedName>
</protein>
<dbReference type="EMBL" id="CAJOBH010282897">
    <property type="protein sequence ID" value="CAF5172413.1"/>
    <property type="molecule type" value="Genomic_DNA"/>
</dbReference>